<proteinExistence type="predicted"/>
<comment type="caution">
    <text evidence="1">The sequence shown here is derived from an EMBL/GenBank/DDBJ whole genome shotgun (WGS) entry which is preliminary data.</text>
</comment>
<protein>
    <submittedName>
        <fullName evidence="1">Uncharacterized protein</fullName>
    </submittedName>
</protein>
<dbReference type="EMBL" id="LAZR01067454">
    <property type="protein sequence ID" value="KKK51559.1"/>
    <property type="molecule type" value="Genomic_DNA"/>
</dbReference>
<accession>A0A0F8YBQ1</accession>
<sequence length="51" mass="5786">ELLVAMQTISTEPKPSMLGIIGKEHLSEWMVKYADVSKESINYKKIIFSSN</sequence>
<dbReference type="AlphaFoldDB" id="A0A0F8YBQ1"/>
<evidence type="ECO:0000313" key="1">
    <source>
        <dbReference type="EMBL" id="KKK51559.1"/>
    </source>
</evidence>
<reference evidence="1" key="1">
    <citation type="journal article" date="2015" name="Nature">
        <title>Complex archaea that bridge the gap between prokaryotes and eukaryotes.</title>
        <authorList>
            <person name="Spang A."/>
            <person name="Saw J.H."/>
            <person name="Jorgensen S.L."/>
            <person name="Zaremba-Niedzwiedzka K."/>
            <person name="Martijn J."/>
            <person name="Lind A.E."/>
            <person name="van Eijk R."/>
            <person name="Schleper C."/>
            <person name="Guy L."/>
            <person name="Ettema T.J."/>
        </authorList>
    </citation>
    <scope>NUCLEOTIDE SEQUENCE</scope>
</reference>
<name>A0A0F8YBQ1_9ZZZZ</name>
<feature type="non-terminal residue" evidence="1">
    <location>
        <position position="1"/>
    </location>
</feature>
<organism evidence="1">
    <name type="scientific">marine sediment metagenome</name>
    <dbReference type="NCBI Taxonomy" id="412755"/>
    <lineage>
        <taxon>unclassified sequences</taxon>
        <taxon>metagenomes</taxon>
        <taxon>ecological metagenomes</taxon>
    </lineage>
</organism>
<gene>
    <name evidence="1" type="ORF">LCGC14_3113730</name>
</gene>